<dbReference type="PANTHER" id="PTHR45828">
    <property type="entry name" value="CYTOCHROME B561/FERRIC REDUCTASE TRANSMEMBRANE"/>
    <property type="match status" value="1"/>
</dbReference>
<dbReference type="GO" id="GO:0045087">
    <property type="term" value="P:innate immune response"/>
    <property type="evidence" value="ECO:0007669"/>
    <property type="project" value="UniProtKB-KW"/>
</dbReference>
<keyword evidence="13" id="KW-1185">Reference proteome</keyword>
<accession>A0A7J6LQB0</accession>
<reference evidence="12 13" key="1">
    <citation type="submission" date="2020-04" db="EMBL/GenBank/DDBJ databases">
        <title>Perkinsus chesapeaki whole genome sequence.</title>
        <authorList>
            <person name="Bogema D.R."/>
        </authorList>
    </citation>
    <scope>NUCLEOTIDE SEQUENCE [LARGE SCALE GENOMIC DNA]</scope>
    <source>
        <strain evidence="12">ATCC PRA-425</strain>
    </source>
</reference>
<dbReference type="Proteomes" id="UP000591131">
    <property type="component" value="Unassembled WGS sequence"/>
</dbReference>
<dbReference type="AlphaFoldDB" id="A0A7J6LQB0"/>
<dbReference type="GO" id="GO:0042742">
    <property type="term" value="P:defense response to bacterium"/>
    <property type="evidence" value="ECO:0007669"/>
    <property type="project" value="UniProtKB-KW"/>
</dbReference>
<keyword evidence="7" id="KW-0391">Immunity</keyword>
<dbReference type="EMBL" id="JAAPAO010000383">
    <property type="protein sequence ID" value="KAF4661306.1"/>
    <property type="molecule type" value="Genomic_DNA"/>
</dbReference>
<organism evidence="12 13">
    <name type="scientific">Perkinsus chesapeaki</name>
    <name type="common">Clam parasite</name>
    <name type="synonym">Perkinsus andrewsi</name>
    <dbReference type="NCBI Taxonomy" id="330153"/>
    <lineage>
        <taxon>Eukaryota</taxon>
        <taxon>Sar</taxon>
        <taxon>Alveolata</taxon>
        <taxon>Perkinsozoa</taxon>
        <taxon>Perkinsea</taxon>
        <taxon>Perkinsida</taxon>
        <taxon>Perkinsidae</taxon>
        <taxon>Perkinsus</taxon>
    </lineage>
</organism>
<comment type="subcellular location">
    <subcellularLocation>
        <location evidence="1">Secreted</location>
    </subcellularLocation>
</comment>
<dbReference type="InterPro" id="IPR042307">
    <property type="entry name" value="Reeler_sf"/>
</dbReference>
<dbReference type="Pfam" id="PF02014">
    <property type="entry name" value="Reeler"/>
    <property type="match status" value="2"/>
</dbReference>
<keyword evidence="4" id="KW-0929">Antimicrobial</keyword>
<comment type="similarity">
    <text evidence="2">Belongs to the insect defense protein family.</text>
</comment>
<evidence type="ECO:0000256" key="1">
    <source>
        <dbReference type="ARBA" id="ARBA00004613"/>
    </source>
</evidence>
<keyword evidence="3" id="KW-0964">Secreted</keyword>
<dbReference type="InterPro" id="IPR051237">
    <property type="entry name" value="Ferric-chelate_Red/DefProt"/>
</dbReference>
<feature type="compositionally biased region" description="Acidic residues" evidence="9">
    <location>
        <begin position="185"/>
        <end position="195"/>
    </location>
</feature>
<evidence type="ECO:0000256" key="4">
    <source>
        <dbReference type="ARBA" id="ARBA00022529"/>
    </source>
</evidence>
<evidence type="ECO:0000256" key="9">
    <source>
        <dbReference type="SAM" id="MobiDB-lite"/>
    </source>
</evidence>
<proteinExistence type="inferred from homology"/>
<dbReference type="GO" id="GO:0016020">
    <property type="term" value="C:membrane"/>
    <property type="evidence" value="ECO:0007669"/>
    <property type="project" value="TreeGrafter"/>
</dbReference>
<dbReference type="Gene3D" id="2.60.40.4060">
    <property type="entry name" value="Reeler domain"/>
    <property type="match status" value="1"/>
</dbReference>
<keyword evidence="6 10" id="KW-0732">Signal</keyword>
<sequence>MFNSVLSGFAIITCFTSPAYAYPNMAGSCDGPGSHSGAGGTAATDTTGYSLSVESTSSSGIFDVTVTSTSTFKGFLVKAKEQSNDGAQILGFESLPAGSTYLNSCPDPNALVSRTAISHTNSNAKSSVTAQLNCGLYEGDVTVTAYLVTSYTSPYISLSKVFTCTSSGSATMDPSKVATTSTPGDGDDDDDDDHDDHDSAAIPAVSDTSKELILSIAAIGIAALMITALDIGMLLISMDVLNSIIGYIALYSPGEKNRETQGPAYAYPGMAGSCTGPQAHSGAGGTAATDTTGYSLSVESTSSSGIFDVTVTSTITFKGFLVKAKEQSNDGAQILGFESLPAGSTYLNSCPDPEALVSRTAISHTNSNAKSSVTAQLNCGLYEGAKMSLTLSSAALGILAIFL</sequence>
<dbReference type="InterPro" id="IPR002861">
    <property type="entry name" value="Reeler_dom"/>
</dbReference>
<evidence type="ECO:0000256" key="2">
    <source>
        <dbReference type="ARBA" id="ARBA00008501"/>
    </source>
</evidence>
<evidence type="ECO:0000256" key="7">
    <source>
        <dbReference type="ARBA" id="ARBA00022859"/>
    </source>
</evidence>
<evidence type="ECO:0000256" key="8">
    <source>
        <dbReference type="ARBA" id="ARBA00023022"/>
    </source>
</evidence>
<evidence type="ECO:0000256" key="3">
    <source>
        <dbReference type="ARBA" id="ARBA00022525"/>
    </source>
</evidence>
<evidence type="ECO:0000259" key="11">
    <source>
        <dbReference type="Pfam" id="PF02014"/>
    </source>
</evidence>
<dbReference type="GO" id="GO:0005576">
    <property type="term" value="C:extracellular region"/>
    <property type="evidence" value="ECO:0007669"/>
    <property type="project" value="UniProtKB-SubCell"/>
</dbReference>
<dbReference type="PANTHER" id="PTHR45828:SF9">
    <property type="entry name" value="CELL WALL INTEGRITY AND STRESS RESPONSE COMPONENT 4-LIKE-RELATED"/>
    <property type="match status" value="1"/>
</dbReference>
<keyword evidence="8" id="KW-0044">Antibiotic</keyword>
<feature type="compositionally biased region" description="Polar residues" evidence="9">
    <location>
        <begin position="167"/>
        <end position="183"/>
    </location>
</feature>
<feature type="signal peptide" evidence="10">
    <location>
        <begin position="1"/>
        <end position="21"/>
    </location>
</feature>
<evidence type="ECO:0000313" key="12">
    <source>
        <dbReference type="EMBL" id="KAF4661306.1"/>
    </source>
</evidence>
<evidence type="ECO:0000313" key="13">
    <source>
        <dbReference type="Proteomes" id="UP000591131"/>
    </source>
</evidence>
<evidence type="ECO:0000256" key="10">
    <source>
        <dbReference type="SAM" id="SignalP"/>
    </source>
</evidence>
<keyword evidence="5" id="KW-0399">Innate immunity</keyword>
<feature type="domain" description="Reelin" evidence="11">
    <location>
        <begin position="280"/>
        <end position="375"/>
    </location>
</feature>
<name>A0A7J6LQB0_PERCH</name>
<protein>
    <recommendedName>
        <fullName evidence="11">Reelin domain-containing protein</fullName>
    </recommendedName>
</protein>
<evidence type="ECO:0000256" key="5">
    <source>
        <dbReference type="ARBA" id="ARBA00022588"/>
    </source>
</evidence>
<evidence type="ECO:0000256" key="6">
    <source>
        <dbReference type="ARBA" id="ARBA00022729"/>
    </source>
</evidence>
<feature type="region of interest" description="Disordered" evidence="9">
    <location>
        <begin position="167"/>
        <end position="202"/>
    </location>
</feature>
<feature type="domain" description="Reelin" evidence="11">
    <location>
        <begin position="41"/>
        <end position="152"/>
    </location>
</feature>
<gene>
    <name evidence="12" type="ORF">FOL47_006755</name>
</gene>
<feature type="chain" id="PRO_5029904055" description="Reelin domain-containing protein" evidence="10">
    <location>
        <begin position="22"/>
        <end position="403"/>
    </location>
</feature>
<comment type="caution">
    <text evidence="12">The sequence shown here is derived from an EMBL/GenBank/DDBJ whole genome shotgun (WGS) entry which is preliminary data.</text>
</comment>